<name>A0AAW0J8F4_MYOGA</name>
<organism evidence="1 2">
    <name type="scientific">Myodes glareolus</name>
    <name type="common">Bank vole</name>
    <name type="synonym">Clethrionomys glareolus</name>
    <dbReference type="NCBI Taxonomy" id="447135"/>
    <lineage>
        <taxon>Eukaryota</taxon>
        <taxon>Metazoa</taxon>
        <taxon>Chordata</taxon>
        <taxon>Craniata</taxon>
        <taxon>Vertebrata</taxon>
        <taxon>Euteleostomi</taxon>
        <taxon>Mammalia</taxon>
        <taxon>Eutheria</taxon>
        <taxon>Euarchontoglires</taxon>
        <taxon>Glires</taxon>
        <taxon>Rodentia</taxon>
        <taxon>Myomorpha</taxon>
        <taxon>Muroidea</taxon>
        <taxon>Cricetidae</taxon>
        <taxon>Arvicolinae</taxon>
        <taxon>Myodes</taxon>
    </lineage>
</organism>
<comment type="caution">
    <text evidence="1">The sequence shown here is derived from an EMBL/GenBank/DDBJ whole genome shotgun (WGS) entry which is preliminary data.</text>
</comment>
<evidence type="ECO:0000313" key="1">
    <source>
        <dbReference type="EMBL" id="KAK7822763.1"/>
    </source>
</evidence>
<dbReference type="Proteomes" id="UP001488838">
    <property type="component" value="Unassembled WGS sequence"/>
</dbReference>
<reference evidence="1 2" key="1">
    <citation type="journal article" date="2023" name="bioRxiv">
        <title>Conserved and derived expression patterns and positive selection on dental genes reveal complex evolutionary context of ever-growing rodent molars.</title>
        <authorList>
            <person name="Calamari Z.T."/>
            <person name="Song A."/>
            <person name="Cohen E."/>
            <person name="Akter M."/>
            <person name="Roy R.D."/>
            <person name="Hallikas O."/>
            <person name="Christensen M.M."/>
            <person name="Li P."/>
            <person name="Marangoni P."/>
            <person name="Jernvall J."/>
            <person name="Klein O.D."/>
        </authorList>
    </citation>
    <scope>NUCLEOTIDE SEQUENCE [LARGE SCALE GENOMIC DNA]</scope>
    <source>
        <strain evidence="1">V071</strain>
    </source>
</reference>
<dbReference type="EMBL" id="JBBHLL010000056">
    <property type="protein sequence ID" value="KAK7822763.1"/>
    <property type="molecule type" value="Genomic_DNA"/>
</dbReference>
<evidence type="ECO:0000313" key="2">
    <source>
        <dbReference type="Proteomes" id="UP001488838"/>
    </source>
</evidence>
<sequence length="61" mass="6883">MVILGYRCFLNSPTGLNFEKNDSVSRYGASQVEDMGNIILAMISEPYSEYRCSDRSRRAGL</sequence>
<dbReference type="AlphaFoldDB" id="A0AAW0J8F4"/>
<proteinExistence type="predicted"/>
<accession>A0AAW0J8F4</accession>
<keyword evidence="2" id="KW-1185">Reference proteome</keyword>
<protein>
    <submittedName>
        <fullName evidence="1">Uncharacterized protein</fullName>
    </submittedName>
</protein>
<gene>
    <name evidence="1" type="ORF">U0070_022702</name>
</gene>